<proteinExistence type="inferred from homology"/>
<dbReference type="AlphaFoldDB" id="A0AAN7RNF0"/>
<evidence type="ECO:0000256" key="1">
    <source>
        <dbReference type="ARBA" id="ARBA00006643"/>
    </source>
</evidence>
<dbReference type="InterPro" id="IPR032867">
    <property type="entry name" value="DYW_dom"/>
</dbReference>
<dbReference type="EMBL" id="JAXQNO010000001">
    <property type="protein sequence ID" value="KAK4804256.1"/>
    <property type="molecule type" value="Genomic_DNA"/>
</dbReference>
<keyword evidence="4" id="KW-1185">Reference proteome</keyword>
<dbReference type="GO" id="GO:0003723">
    <property type="term" value="F:RNA binding"/>
    <property type="evidence" value="ECO:0007669"/>
    <property type="project" value="InterPro"/>
</dbReference>
<comment type="similarity">
    <text evidence="1">Belongs to the PPR family. PCMP-H subfamily.</text>
</comment>
<dbReference type="InterPro" id="IPR046849">
    <property type="entry name" value="E2_motif"/>
</dbReference>
<dbReference type="GO" id="GO:0009451">
    <property type="term" value="P:RNA modification"/>
    <property type="evidence" value="ECO:0007669"/>
    <property type="project" value="InterPro"/>
</dbReference>
<evidence type="ECO:0000313" key="4">
    <source>
        <dbReference type="Proteomes" id="UP001346149"/>
    </source>
</evidence>
<evidence type="ECO:0000259" key="2">
    <source>
        <dbReference type="Pfam" id="PF14432"/>
    </source>
</evidence>
<sequence length="192" mass="21601">MPSEVSARAWGSILGAARVHKKVELGQKAAKMLFALEPENTGTHILLANIYASAGMWEEVLNVRRLMKHHKVKKEPGMSWLEVKNEVHTFVVGDQSHPRIKEIYDKLEELREPLSRAGYVPMVEVDLHDVERSEKERLLYHHSEKLAVAFGLIVTPEGTPIRHSDMNLTRHGATGHLVEISGAIYSQGQCII</sequence>
<dbReference type="PANTHER" id="PTHR47926:SF530">
    <property type="entry name" value="DYW DOMAIN-CONTAINING PROTEIN"/>
    <property type="match status" value="1"/>
</dbReference>
<dbReference type="Pfam" id="PF20431">
    <property type="entry name" value="E_motif"/>
    <property type="match status" value="1"/>
</dbReference>
<dbReference type="Pfam" id="PF14432">
    <property type="entry name" value="DYW_deaminase"/>
    <property type="match status" value="1"/>
</dbReference>
<protein>
    <recommendedName>
        <fullName evidence="2">DYW domain-containing protein</fullName>
    </recommendedName>
</protein>
<reference evidence="3 4" key="1">
    <citation type="journal article" date="2023" name="Hortic Res">
        <title>Pangenome of water caltrop reveals structural variations and asymmetric subgenome divergence after allopolyploidization.</title>
        <authorList>
            <person name="Zhang X."/>
            <person name="Chen Y."/>
            <person name="Wang L."/>
            <person name="Yuan Y."/>
            <person name="Fang M."/>
            <person name="Shi L."/>
            <person name="Lu R."/>
            <person name="Comes H.P."/>
            <person name="Ma Y."/>
            <person name="Chen Y."/>
            <person name="Huang G."/>
            <person name="Zhou Y."/>
            <person name="Zheng Z."/>
            <person name="Qiu Y."/>
        </authorList>
    </citation>
    <scope>NUCLEOTIDE SEQUENCE [LARGE SCALE GENOMIC DNA]</scope>
    <source>
        <strain evidence="3">F231</strain>
    </source>
</reference>
<dbReference type="PANTHER" id="PTHR47926">
    <property type="entry name" value="PENTATRICOPEPTIDE REPEAT-CONTAINING PROTEIN"/>
    <property type="match status" value="1"/>
</dbReference>
<name>A0AAN7RNF0_TRANT</name>
<dbReference type="Proteomes" id="UP001346149">
    <property type="component" value="Unassembled WGS sequence"/>
</dbReference>
<dbReference type="InterPro" id="IPR046848">
    <property type="entry name" value="E_motif"/>
</dbReference>
<accession>A0AAN7RNF0</accession>
<dbReference type="Pfam" id="PF20430">
    <property type="entry name" value="Eplus_motif"/>
    <property type="match status" value="1"/>
</dbReference>
<gene>
    <name evidence="3" type="ORF">SAY86_004073</name>
</gene>
<dbReference type="InterPro" id="IPR046960">
    <property type="entry name" value="PPR_At4g14850-like_plant"/>
</dbReference>
<organism evidence="3 4">
    <name type="scientific">Trapa natans</name>
    <name type="common">Water chestnut</name>
    <dbReference type="NCBI Taxonomy" id="22666"/>
    <lineage>
        <taxon>Eukaryota</taxon>
        <taxon>Viridiplantae</taxon>
        <taxon>Streptophyta</taxon>
        <taxon>Embryophyta</taxon>
        <taxon>Tracheophyta</taxon>
        <taxon>Spermatophyta</taxon>
        <taxon>Magnoliopsida</taxon>
        <taxon>eudicotyledons</taxon>
        <taxon>Gunneridae</taxon>
        <taxon>Pentapetalae</taxon>
        <taxon>rosids</taxon>
        <taxon>malvids</taxon>
        <taxon>Myrtales</taxon>
        <taxon>Lythraceae</taxon>
        <taxon>Trapa</taxon>
    </lineage>
</organism>
<evidence type="ECO:0000313" key="3">
    <source>
        <dbReference type="EMBL" id="KAK4804256.1"/>
    </source>
</evidence>
<dbReference type="GO" id="GO:0008270">
    <property type="term" value="F:zinc ion binding"/>
    <property type="evidence" value="ECO:0007669"/>
    <property type="project" value="InterPro"/>
</dbReference>
<feature type="domain" description="DYW" evidence="2">
    <location>
        <begin position="118"/>
        <end position="163"/>
    </location>
</feature>
<comment type="caution">
    <text evidence="3">The sequence shown here is derived from an EMBL/GenBank/DDBJ whole genome shotgun (WGS) entry which is preliminary data.</text>
</comment>